<dbReference type="Pfam" id="PF00156">
    <property type="entry name" value="Pribosyltran"/>
    <property type="match status" value="1"/>
</dbReference>
<dbReference type="AlphaFoldDB" id="A0A1E5JQB5"/>
<accession>A0A1E5JQB5</accession>
<dbReference type="Proteomes" id="UP000095229">
    <property type="component" value="Unassembled WGS sequence"/>
</dbReference>
<comment type="caution">
    <text evidence="2">The sequence shown here is derived from an EMBL/GenBank/DDBJ whole genome shotgun (WGS) entry which is preliminary data.</text>
</comment>
<dbReference type="InterPro" id="IPR000836">
    <property type="entry name" value="PRTase_dom"/>
</dbReference>
<gene>
    <name evidence="2" type="ORF">lpari_02192</name>
</gene>
<dbReference type="Gene3D" id="3.30.1310.20">
    <property type="entry name" value="PRTase-like"/>
    <property type="match status" value="1"/>
</dbReference>
<dbReference type="STRING" id="45071.Lpar_1583"/>
<dbReference type="CDD" id="cd06223">
    <property type="entry name" value="PRTases_typeI"/>
    <property type="match status" value="1"/>
</dbReference>
<dbReference type="SUPFAM" id="SSF53271">
    <property type="entry name" value="PRTase-like"/>
    <property type="match status" value="1"/>
</dbReference>
<dbReference type="GO" id="GO:0016740">
    <property type="term" value="F:transferase activity"/>
    <property type="evidence" value="ECO:0007669"/>
    <property type="project" value="UniProtKB-KW"/>
</dbReference>
<sequence>MNYDDRYQAGRVLVDSLKNYAKRTDVIVLALPRGGVPVAYEIAHKLSLPLDIFIVRKLGVPGHEELAMGAIASGGITVLNEEIVNLLHISTEAINNIQKSEQEELLRRERVYRGTKPSPELLGKTIILVDDGIATGYTMRAAIAALKQKNQQNLLLQFQLLHARPARKSLH</sequence>
<reference evidence="2 3" key="1">
    <citation type="submission" date="2016-02" db="EMBL/GenBank/DDBJ databases">
        <title>Secondary metabolites in Legionella.</title>
        <authorList>
            <person name="Tobias N.J."/>
            <person name="Bode H.B."/>
        </authorList>
    </citation>
    <scope>NUCLEOTIDE SEQUENCE [LARGE SCALE GENOMIC DNA]</scope>
    <source>
        <strain evidence="2 3">DSM 19216</strain>
    </source>
</reference>
<dbReference type="InterPro" id="IPR029057">
    <property type="entry name" value="PRTase-like"/>
</dbReference>
<evidence type="ECO:0000313" key="3">
    <source>
        <dbReference type="Proteomes" id="UP000095229"/>
    </source>
</evidence>
<evidence type="ECO:0000259" key="1">
    <source>
        <dbReference type="Pfam" id="PF00156"/>
    </source>
</evidence>
<dbReference type="EMBL" id="LSOG01000062">
    <property type="protein sequence ID" value="OEH46724.1"/>
    <property type="molecule type" value="Genomic_DNA"/>
</dbReference>
<feature type="domain" description="Phosphoribosyltransferase" evidence="1">
    <location>
        <begin position="13"/>
        <end position="165"/>
    </location>
</feature>
<name>A0A1E5JQB5_9GAMM</name>
<proteinExistence type="predicted"/>
<keyword evidence="2" id="KW-0808">Transferase</keyword>
<keyword evidence="3" id="KW-1185">Reference proteome</keyword>
<protein>
    <submittedName>
        <fullName evidence="2">Putative phosphoribosyl transferase</fullName>
    </submittedName>
</protein>
<evidence type="ECO:0000313" key="2">
    <source>
        <dbReference type="EMBL" id="OEH46724.1"/>
    </source>
</evidence>
<organism evidence="2 3">
    <name type="scientific">Legionella parisiensis</name>
    <dbReference type="NCBI Taxonomy" id="45071"/>
    <lineage>
        <taxon>Bacteria</taxon>
        <taxon>Pseudomonadati</taxon>
        <taxon>Pseudomonadota</taxon>
        <taxon>Gammaproteobacteria</taxon>
        <taxon>Legionellales</taxon>
        <taxon>Legionellaceae</taxon>
        <taxon>Legionella</taxon>
    </lineage>
</organism>
<dbReference type="Gene3D" id="3.40.50.2020">
    <property type="match status" value="1"/>
</dbReference>
<dbReference type="PATRIC" id="fig|45071.7.peg.2342"/>